<feature type="compositionally biased region" description="Low complexity" evidence="1">
    <location>
        <begin position="29"/>
        <end position="42"/>
    </location>
</feature>
<evidence type="ECO:0000313" key="2">
    <source>
        <dbReference type="EMBL" id="KAJ8464754.1"/>
    </source>
</evidence>
<name>A0AAV8Q743_ENSVE</name>
<dbReference type="EMBL" id="JAQQAF010000008">
    <property type="protein sequence ID" value="KAJ8464754.1"/>
    <property type="molecule type" value="Genomic_DNA"/>
</dbReference>
<sequence>MAQNSRSRPRSSSSVLAAPPPPSFPPGDPAARTSSPSPLSPLARRQPVVSLAGLFGGEELASVRASAISAFRKLGRKSVLNLLNGNEHHLCLQEISPTSVHFTLSKGQQLQQQ</sequence>
<gene>
    <name evidence="2" type="ORF">OPV22_027306</name>
</gene>
<accession>A0AAV8Q743</accession>
<feature type="region of interest" description="Disordered" evidence="1">
    <location>
        <begin position="1"/>
        <end position="42"/>
    </location>
</feature>
<evidence type="ECO:0000256" key="1">
    <source>
        <dbReference type="SAM" id="MobiDB-lite"/>
    </source>
</evidence>
<proteinExistence type="predicted"/>
<dbReference type="AlphaFoldDB" id="A0AAV8Q743"/>
<comment type="caution">
    <text evidence="2">The sequence shown here is derived from an EMBL/GenBank/DDBJ whole genome shotgun (WGS) entry which is preliminary data.</text>
</comment>
<protein>
    <submittedName>
        <fullName evidence="2">Uncharacterized protein</fullName>
    </submittedName>
</protein>
<keyword evidence="3" id="KW-1185">Reference proteome</keyword>
<feature type="compositionally biased region" description="Pro residues" evidence="1">
    <location>
        <begin position="18"/>
        <end position="28"/>
    </location>
</feature>
<dbReference type="Proteomes" id="UP001222027">
    <property type="component" value="Unassembled WGS sequence"/>
</dbReference>
<reference evidence="2 3" key="1">
    <citation type="submission" date="2022-12" db="EMBL/GenBank/DDBJ databases">
        <title>Chromosome-scale assembly of the Ensete ventricosum genome.</title>
        <authorList>
            <person name="Dussert Y."/>
            <person name="Stocks J."/>
            <person name="Wendawek A."/>
            <person name="Woldeyes F."/>
            <person name="Nichols R.A."/>
            <person name="Borrell J.S."/>
        </authorList>
    </citation>
    <scope>NUCLEOTIDE SEQUENCE [LARGE SCALE GENOMIC DNA]</scope>
    <source>
        <strain evidence="3">cv. Maze</strain>
        <tissue evidence="2">Seeds</tissue>
    </source>
</reference>
<evidence type="ECO:0000313" key="3">
    <source>
        <dbReference type="Proteomes" id="UP001222027"/>
    </source>
</evidence>
<organism evidence="2 3">
    <name type="scientific">Ensete ventricosum</name>
    <name type="common">Abyssinian banana</name>
    <name type="synonym">Musa ensete</name>
    <dbReference type="NCBI Taxonomy" id="4639"/>
    <lineage>
        <taxon>Eukaryota</taxon>
        <taxon>Viridiplantae</taxon>
        <taxon>Streptophyta</taxon>
        <taxon>Embryophyta</taxon>
        <taxon>Tracheophyta</taxon>
        <taxon>Spermatophyta</taxon>
        <taxon>Magnoliopsida</taxon>
        <taxon>Liliopsida</taxon>
        <taxon>Zingiberales</taxon>
        <taxon>Musaceae</taxon>
        <taxon>Ensete</taxon>
    </lineage>
</organism>